<keyword evidence="2" id="KW-1185">Reference proteome</keyword>
<accession>A0ACC2L7P7</accession>
<proteinExistence type="predicted"/>
<name>A0ACC2L7P7_PERAE</name>
<comment type="caution">
    <text evidence="1">The sequence shown here is derived from an EMBL/GenBank/DDBJ whole genome shotgun (WGS) entry which is preliminary data.</text>
</comment>
<evidence type="ECO:0000313" key="1">
    <source>
        <dbReference type="EMBL" id="KAJ8629499.1"/>
    </source>
</evidence>
<dbReference type="EMBL" id="CM056815">
    <property type="protein sequence ID" value="KAJ8629499.1"/>
    <property type="molecule type" value="Genomic_DNA"/>
</dbReference>
<gene>
    <name evidence="1" type="ORF">MRB53_022822</name>
</gene>
<dbReference type="Proteomes" id="UP001234297">
    <property type="component" value="Chromosome 7"/>
</dbReference>
<evidence type="ECO:0000313" key="2">
    <source>
        <dbReference type="Proteomes" id="UP001234297"/>
    </source>
</evidence>
<protein>
    <submittedName>
        <fullName evidence="1">Uncharacterized protein</fullName>
    </submittedName>
</protein>
<sequence>MSSTLVSIHQHLLTFCLPLLRLRVREKLNYRSGGLIQFNSPRIRREIFKIDVEIRKLKLFELLPMIHRLQQGRKLLKHVFVLKFVSILENCIVAVGR</sequence>
<organism evidence="1 2">
    <name type="scientific">Persea americana</name>
    <name type="common">Avocado</name>
    <dbReference type="NCBI Taxonomy" id="3435"/>
    <lineage>
        <taxon>Eukaryota</taxon>
        <taxon>Viridiplantae</taxon>
        <taxon>Streptophyta</taxon>
        <taxon>Embryophyta</taxon>
        <taxon>Tracheophyta</taxon>
        <taxon>Spermatophyta</taxon>
        <taxon>Magnoliopsida</taxon>
        <taxon>Magnoliidae</taxon>
        <taxon>Laurales</taxon>
        <taxon>Lauraceae</taxon>
        <taxon>Persea</taxon>
    </lineage>
</organism>
<reference evidence="1 2" key="1">
    <citation type="journal article" date="2022" name="Hortic Res">
        <title>A haplotype resolved chromosomal level avocado genome allows analysis of novel avocado genes.</title>
        <authorList>
            <person name="Nath O."/>
            <person name="Fletcher S.J."/>
            <person name="Hayward A."/>
            <person name="Shaw L.M."/>
            <person name="Masouleh A.K."/>
            <person name="Furtado A."/>
            <person name="Henry R.J."/>
            <person name="Mitter N."/>
        </authorList>
    </citation>
    <scope>NUCLEOTIDE SEQUENCE [LARGE SCALE GENOMIC DNA]</scope>
    <source>
        <strain evidence="2">cv. Hass</strain>
    </source>
</reference>